<feature type="domain" description="NAD-dependent epimerase/dehydratase" evidence="2">
    <location>
        <begin position="3"/>
        <end position="226"/>
    </location>
</feature>
<evidence type="ECO:0000313" key="4">
    <source>
        <dbReference type="Proteomes" id="UP000179069"/>
    </source>
</evidence>
<evidence type="ECO:0000313" key="3">
    <source>
        <dbReference type="EMBL" id="OGY16960.1"/>
    </source>
</evidence>
<dbReference type="SUPFAM" id="SSF51735">
    <property type="entry name" value="NAD(P)-binding Rossmann-fold domains"/>
    <property type="match status" value="1"/>
</dbReference>
<dbReference type="PANTHER" id="PTHR43000">
    <property type="entry name" value="DTDP-D-GLUCOSE 4,6-DEHYDRATASE-RELATED"/>
    <property type="match status" value="1"/>
</dbReference>
<dbReference type="Pfam" id="PF01370">
    <property type="entry name" value="Epimerase"/>
    <property type="match status" value="1"/>
</dbReference>
<proteinExistence type="inferred from homology"/>
<accession>A0A1G1VNI6</accession>
<dbReference type="Gene3D" id="3.40.50.720">
    <property type="entry name" value="NAD(P)-binding Rossmann-like Domain"/>
    <property type="match status" value="1"/>
</dbReference>
<comment type="caution">
    <text evidence="3">The sequence shown here is derived from an EMBL/GenBank/DDBJ whole genome shotgun (WGS) entry which is preliminary data.</text>
</comment>
<protein>
    <recommendedName>
        <fullName evidence="2">NAD-dependent epimerase/dehydratase domain-containing protein</fullName>
    </recommendedName>
</protein>
<gene>
    <name evidence="3" type="ORF">A2785_02385</name>
</gene>
<dbReference type="InterPro" id="IPR001509">
    <property type="entry name" value="Epimerase_deHydtase"/>
</dbReference>
<dbReference type="Proteomes" id="UP000179069">
    <property type="component" value="Unassembled WGS sequence"/>
</dbReference>
<dbReference type="AlphaFoldDB" id="A0A1G1VNI6"/>
<dbReference type="InterPro" id="IPR036291">
    <property type="entry name" value="NAD(P)-bd_dom_sf"/>
</dbReference>
<comment type="similarity">
    <text evidence="1">Belongs to the NAD(P)-dependent epimerase/dehydratase family.</text>
</comment>
<dbReference type="Gene3D" id="3.90.25.10">
    <property type="entry name" value="UDP-galactose 4-epimerase, domain 1"/>
    <property type="match status" value="1"/>
</dbReference>
<evidence type="ECO:0000256" key="1">
    <source>
        <dbReference type="ARBA" id="ARBA00007637"/>
    </source>
</evidence>
<evidence type="ECO:0000259" key="2">
    <source>
        <dbReference type="Pfam" id="PF01370"/>
    </source>
</evidence>
<organism evidence="3 4">
    <name type="scientific">Candidatus Chisholmbacteria bacterium RIFCSPHIGHO2_01_FULL_49_18</name>
    <dbReference type="NCBI Taxonomy" id="1797590"/>
    <lineage>
        <taxon>Bacteria</taxon>
        <taxon>Candidatus Chisholmiibacteriota</taxon>
    </lineage>
</organism>
<reference evidence="3 4" key="1">
    <citation type="journal article" date="2016" name="Nat. Commun.">
        <title>Thousands of microbial genomes shed light on interconnected biogeochemical processes in an aquifer system.</title>
        <authorList>
            <person name="Anantharaman K."/>
            <person name="Brown C.T."/>
            <person name="Hug L.A."/>
            <person name="Sharon I."/>
            <person name="Castelle C.J."/>
            <person name="Probst A.J."/>
            <person name="Thomas B.C."/>
            <person name="Singh A."/>
            <person name="Wilkins M.J."/>
            <person name="Karaoz U."/>
            <person name="Brodie E.L."/>
            <person name="Williams K.H."/>
            <person name="Hubbard S.S."/>
            <person name="Banfield J.F."/>
        </authorList>
    </citation>
    <scope>NUCLEOTIDE SEQUENCE [LARGE SCALE GENOMIC DNA]</scope>
</reference>
<sequence length="319" mass="36137">MNILILGGAGFVGANLVRRCLKHPENRVTVVDSLEPLLKSTTENLKEVWGKIRFVKADIRNREAMERLVRGKDAIFNCAAQSSHTLSVLDPFFDVSVNCIGNLTLLEAVRRKNKRALIIYPSSSTVIGRASHPVDENHAEAPLDIYSADKSVAEKYYRIYNRVHDIKTVVIRFANLFGPYGKGYPEFGFINYFIAQAAQGKVISIYGSGRQKRTVMYIEDAVDLLYDCVHRKRLIGGLYFAVHKEKHSVIGIANHIVRVFRKGKIRTVPWPKLRQRVETDSMSIVSTKLSQLTGFKPKYTLRRGLEKTKTIIESAEQEI</sequence>
<name>A0A1G1VNI6_9BACT</name>
<dbReference type="EMBL" id="MHCI01000008">
    <property type="protein sequence ID" value="OGY16960.1"/>
    <property type="molecule type" value="Genomic_DNA"/>
</dbReference>